<comment type="catalytic activity">
    <reaction evidence="9">
        <text>N-terminal N(alpha)-acetyl-L-methionyl-L-aspartyl-[protein] + H2O = N-terminal L-aspartyl-[protein] + N-acetyl-L-methionine</text>
        <dbReference type="Rhea" id="RHEA:74571"/>
        <dbReference type="Rhea" id="RHEA-COMP:12669"/>
        <dbReference type="Rhea" id="RHEA-COMP:12693"/>
        <dbReference type="ChEBI" id="CHEBI:15377"/>
        <dbReference type="ChEBI" id="CHEBI:64720"/>
        <dbReference type="ChEBI" id="CHEBI:71670"/>
        <dbReference type="ChEBI" id="CHEBI:133063"/>
    </reaction>
    <physiologicalReaction direction="left-to-right" evidence="9">
        <dbReference type="Rhea" id="RHEA:74572"/>
    </physiologicalReaction>
</comment>
<dbReference type="FunCoup" id="A0A7N4PF66">
    <property type="interactions" value="91"/>
</dbReference>
<dbReference type="PANTHER" id="PTHR28631">
    <property type="entry name" value="UPF0692 PROTEIN C19ORF54"/>
    <property type="match status" value="1"/>
</dbReference>
<evidence type="ECO:0000256" key="4">
    <source>
        <dbReference type="ARBA" id="ARBA00034725"/>
    </source>
</evidence>
<dbReference type="GO" id="GO:0016485">
    <property type="term" value="P:protein processing"/>
    <property type="evidence" value="ECO:0007669"/>
    <property type="project" value="Ensembl"/>
</dbReference>
<evidence type="ECO:0000256" key="1">
    <source>
        <dbReference type="ARBA" id="ARBA00022438"/>
    </source>
</evidence>
<accession>A0A7N4PF66</accession>
<gene>
    <name evidence="11" type="primary">ACTMAP</name>
</gene>
<proteinExistence type="inferred from homology"/>
<reference evidence="11 12" key="1">
    <citation type="journal article" date="2011" name="Proc. Natl. Acad. Sci. U.S.A.">
        <title>Genetic diversity and population structure of the endangered marsupial Sarcophilus harrisii (Tasmanian devil).</title>
        <authorList>
            <person name="Miller W."/>
            <person name="Hayes V.M."/>
            <person name="Ratan A."/>
            <person name="Petersen D.C."/>
            <person name="Wittekindt N.E."/>
            <person name="Miller J."/>
            <person name="Walenz B."/>
            <person name="Knight J."/>
            <person name="Qi J."/>
            <person name="Zhao F."/>
            <person name="Wang Q."/>
            <person name="Bedoya-Reina O.C."/>
            <person name="Katiyar N."/>
            <person name="Tomsho L.P."/>
            <person name="Kasson L.M."/>
            <person name="Hardie R.A."/>
            <person name="Woodbridge P."/>
            <person name="Tindall E.A."/>
            <person name="Bertelsen M.F."/>
            <person name="Dixon D."/>
            <person name="Pyecroft S."/>
            <person name="Helgen K.M."/>
            <person name="Lesk A.M."/>
            <person name="Pringle T.H."/>
            <person name="Patterson N."/>
            <person name="Zhang Y."/>
            <person name="Kreiss A."/>
            <person name="Woods G.M."/>
            <person name="Jones M.E."/>
            <person name="Schuster S.C."/>
        </authorList>
    </citation>
    <scope>NUCLEOTIDE SEQUENCE [LARGE SCALE GENOMIC DNA]</scope>
</reference>
<evidence type="ECO:0000256" key="3">
    <source>
        <dbReference type="ARBA" id="ARBA00022801"/>
    </source>
</evidence>
<dbReference type="Pfam" id="PF21646">
    <property type="entry name" value="ACTMAP-like_C"/>
    <property type="match status" value="1"/>
</dbReference>
<dbReference type="InterPro" id="IPR040043">
    <property type="entry name" value="ACTMAP"/>
</dbReference>
<dbReference type="Proteomes" id="UP000007648">
    <property type="component" value="Unassembled WGS sequence"/>
</dbReference>
<reference evidence="11" key="3">
    <citation type="submission" date="2025-09" db="UniProtKB">
        <authorList>
            <consortium name="Ensembl"/>
        </authorList>
    </citation>
    <scope>IDENTIFICATION</scope>
</reference>
<comment type="catalytic activity">
    <reaction evidence="7">
        <text>N-terminal N(alpha)-acetyl-L-cysteinyl-L-glutamyl-[protein] + H2O = N-terminal L-glutamyl-[protein] + N-acetyl-L-cysteine</text>
        <dbReference type="Rhea" id="RHEA:74583"/>
        <dbReference type="Rhea" id="RHEA-COMP:12668"/>
        <dbReference type="Rhea" id="RHEA-COMP:18396"/>
        <dbReference type="ChEBI" id="CHEBI:15377"/>
        <dbReference type="ChEBI" id="CHEBI:64721"/>
        <dbReference type="ChEBI" id="CHEBI:78236"/>
        <dbReference type="ChEBI" id="CHEBI:193601"/>
    </reaction>
    <physiologicalReaction direction="left-to-right" evidence="7">
        <dbReference type="Rhea" id="RHEA:74584"/>
    </physiologicalReaction>
</comment>
<keyword evidence="1" id="KW-0031">Aminopeptidase</keyword>
<evidence type="ECO:0000256" key="10">
    <source>
        <dbReference type="ARBA" id="ARBA00093265"/>
    </source>
</evidence>
<dbReference type="OrthoDB" id="198816at2759"/>
<keyword evidence="12" id="KW-1185">Reference proteome</keyword>
<organism evidence="11 12">
    <name type="scientific">Sarcophilus harrisii</name>
    <name type="common">Tasmanian devil</name>
    <name type="synonym">Sarcophilus laniarius</name>
    <dbReference type="NCBI Taxonomy" id="9305"/>
    <lineage>
        <taxon>Eukaryota</taxon>
        <taxon>Metazoa</taxon>
        <taxon>Chordata</taxon>
        <taxon>Craniata</taxon>
        <taxon>Vertebrata</taxon>
        <taxon>Euteleostomi</taxon>
        <taxon>Mammalia</taxon>
        <taxon>Metatheria</taxon>
        <taxon>Dasyuromorphia</taxon>
        <taxon>Dasyuridae</taxon>
        <taxon>Sarcophilus</taxon>
    </lineage>
</organism>
<reference evidence="11" key="2">
    <citation type="submission" date="2025-08" db="UniProtKB">
        <authorList>
            <consortium name="Ensembl"/>
        </authorList>
    </citation>
    <scope>IDENTIFICATION</scope>
</reference>
<evidence type="ECO:0000256" key="8">
    <source>
        <dbReference type="ARBA" id="ARBA00049041"/>
    </source>
</evidence>
<evidence type="ECO:0000256" key="9">
    <source>
        <dbReference type="ARBA" id="ARBA00093241"/>
    </source>
</evidence>
<dbReference type="GO" id="GO:0070005">
    <property type="term" value="F:cysteine-type aminopeptidase activity"/>
    <property type="evidence" value="ECO:0007669"/>
    <property type="project" value="Ensembl"/>
</dbReference>
<evidence type="ECO:0000256" key="7">
    <source>
        <dbReference type="ARBA" id="ARBA00047999"/>
    </source>
</evidence>
<comment type="catalytic activity">
    <reaction evidence="10">
        <text>N-terminal N(alpha)-acetyl-L-methionyl-L-glutamyl-[protein] + H2O = N-terminal L-glutamyl-[protein] + N-acetyl-L-methionine</text>
        <dbReference type="Rhea" id="RHEA:74575"/>
        <dbReference type="Rhea" id="RHEA-COMP:12668"/>
        <dbReference type="Rhea" id="RHEA-COMP:12697"/>
        <dbReference type="ChEBI" id="CHEBI:15377"/>
        <dbReference type="ChEBI" id="CHEBI:64721"/>
        <dbReference type="ChEBI" id="CHEBI:71670"/>
        <dbReference type="ChEBI" id="CHEBI:133360"/>
    </reaction>
    <physiologicalReaction direction="left-to-right" evidence="10">
        <dbReference type="Rhea" id="RHEA:74576"/>
    </physiologicalReaction>
</comment>
<evidence type="ECO:0000256" key="5">
    <source>
        <dbReference type="ARBA" id="ARBA00034848"/>
    </source>
</evidence>
<dbReference type="AlphaFoldDB" id="A0A7N4PF66"/>
<comment type="similarity">
    <text evidence="4">Belongs to the ACTMAP family.</text>
</comment>
<sequence length="322" mass="35584">MGKLSHRSGRVLSKVSQQSLVRDQGLLPPFVPDVQRPHDLGFLIHIMKRLSQRNLCLVRGLWAWARPLLLPGQAGLWYMASGRSEFRFREDLKWILFCADVPSLIQEGPQCGLVALWMAGSLLALPQDVPLERIVALARERGYTAHGEMFSAASMARLAEEVFGCQAELLAGGLGEPNRSRILQHLISGRPLLVPYDEDFNHEPCKKRGHKAHWAVGAGVLLGVPGPALSPDYEEDAELKGLFYPASSKPPPPLPDPPEAIYLLCKQGKSWHYQLWDYQQLCESNLQLAQLAPSRTTDGKVYVVPPGGLLAGLCGQVLLLRP</sequence>
<evidence type="ECO:0000256" key="2">
    <source>
        <dbReference type="ARBA" id="ARBA00022670"/>
    </source>
</evidence>
<keyword evidence="2" id="KW-0645">Protease</keyword>
<evidence type="ECO:0000313" key="12">
    <source>
        <dbReference type="Proteomes" id="UP000007648"/>
    </source>
</evidence>
<dbReference type="GeneTree" id="ENSGT00390000012368"/>
<protein>
    <recommendedName>
        <fullName evidence="5">Actin maturation protease</fullName>
    </recommendedName>
    <alternativeName>
        <fullName evidence="6">Actin aminopeptidase ACTMAP</fullName>
    </alternativeName>
</protein>
<dbReference type="GO" id="GO:0004239">
    <property type="term" value="F:initiator methionyl aminopeptidase activity"/>
    <property type="evidence" value="ECO:0007669"/>
    <property type="project" value="Ensembl"/>
</dbReference>
<evidence type="ECO:0000313" key="11">
    <source>
        <dbReference type="Ensembl" id="ENSSHAP00000037560.1"/>
    </source>
</evidence>
<dbReference type="PANTHER" id="PTHR28631:SF1">
    <property type="entry name" value="ACTIN MATURATION PROTEASE"/>
    <property type="match status" value="1"/>
</dbReference>
<keyword evidence="3" id="KW-0378">Hydrolase</keyword>
<name>A0A7N4PF66_SARHA</name>
<comment type="catalytic activity">
    <reaction evidence="8">
        <text>N-terminal N(alpha)-acetyl-L-cysteinyl-L-aspartyl-[protein] + H2O = N-terminal L-aspartyl-[protein] + N-acetyl-L-cysteine</text>
        <dbReference type="Rhea" id="RHEA:74579"/>
        <dbReference type="Rhea" id="RHEA-COMP:12669"/>
        <dbReference type="Rhea" id="RHEA-COMP:18395"/>
        <dbReference type="ChEBI" id="CHEBI:15377"/>
        <dbReference type="ChEBI" id="CHEBI:64720"/>
        <dbReference type="ChEBI" id="CHEBI:78236"/>
        <dbReference type="ChEBI" id="CHEBI:193599"/>
    </reaction>
    <physiologicalReaction direction="left-to-right" evidence="8">
        <dbReference type="Rhea" id="RHEA:74580"/>
    </physiologicalReaction>
</comment>
<dbReference type="InParanoid" id="A0A7N4PF66"/>
<dbReference type="Ensembl" id="ENSSHAT00000039114.1">
    <property type="protein sequence ID" value="ENSSHAP00000037560.1"/>
    <property type="gene ID" value="ENSSHAG00000028746.1"/>
</dbReference>
<evidence type="ECO:0000256" key="6">
    <source>
        <dbReference type="ARBA" id="ARBA00034908"/>
    </source>
</evidence>